<feature type="domain" description="SPX" evidence="5">
    <location>
        <begin position="118"/>
        <end position="283"/>
    </location>
</feature>
<dbReference type="Proteomes" id="UP001219355">
    <property type="component" value="Chromosome 1"/>
</dbReference>
<keyword evidence="1" id="KW-0677">Repeat</keyword>
<dbReference type="Pfam" id="PF03009">
    <property type="entry name" value="GDPD"/>
    <property type="match status" value="1"/>
</dbReference>
<dbReference type="PROSITE" id="PS50088">
    <property type="entry name" value="ANK_REPEAT"/>
    <property type="match status" value="3"/>
</dbReference>
<dbReference type="PANTHER" id="PTHR22958:SF23">
    <property type="entry name" value="DEPENDENT KINASE INHIBITOR PHO81, PUTATIVE (AFU_ORTHOLOGUE AFUA_4G06020)-RELATED"/>
    <property type="match status" value="1"/>
</dbReference>
<accession>A0AAF0II76</accession>
<keyword evidence="8" id="KW-1185">Reference proteome</keyword>
<dbReference type="EMBL" id="CP120627">
    <property type="protein sequence ID" value="WEW55574.1"/>
    <property type="molecule type" value="Genomic_DNA"/>
</dbReference>
<gene>
    <name evidence="7" type="primary">PHO81</name>
    <name evidence="7" type="ORF">PRK78_001005</name>
</gene>
<dbReference type="InterPro" id="IPR051578">
    <property type="entry name" value="GDPD"/>
</dbReference>
<dbReference type="Gene3D" id="3.20.20.190">
    <property type="entry name" value="Phosphatidylinositol (PI) phosphodiesterase"/>
    <property type="match status" value="1"/>
</dbReference>
<dbReference type="PROSITE" id="PS50297">
    <property type="entry name" value="ANK_REP_REGION"/>
    <property type="match status" value="2"/>
</dbReference>
<dbReference type="SMART" id="SM00248">
    <property type="entry name" value="ANK"/>
    <property type="match status" value="8"/>
</dbReference>
<feature type="repeat" description="ANK" evidence="4">
    <location>
        <begin position="574"/>
        <end position="606"/>
    </location>
</feature>
<evidence type="ECO:0000256" key="3">
    <source>
        <dbReference type="ARBA" id="ARBA00023043"/>
    </source>
</evidence>
<dbReference type="CDD" id="cd14483">
    <property type="entry name" value="SPX_PHO81_NUC-2_like"/>
    <property type="match status" value="1"/>
</dbReference>
<dbReference type="AlphaFoldDB" id="A0AAF0II76"/>
<dbReference type="InterPro" id="IPR004331">
    <property type="entry name" value="SPX_dom"/>
</dbReference>
<organism evidence="7 8">
    <name type="scientific">Emydomyces testavorans</name>
    <dbReference type="NCBI Taxonomy" id="2070801"/>
    <lineage>
        <taxon>Eukaryota</taxon>
        <taxon>Fungi</taxon>
        <taxon>Dikarya</taxon>
        <taxon>Ascomycota</taxon>
        <taxon>Pezizomycotina</taxon>
        <taxon>Eurotiomycetes</taxon>
        <taxon>Eurotiomycetidae</taxon>
        <taxon>Onygenales</taxon>
        <taxon>Nannizziopsiaceae</taxon>
        <taxon>Emydomyces</taxon>
    </lineage>
</organism>
<dbReference type="PROSITE" id="PS51382">
    <property type="entry name" value="SPX"/>
    <property type="match status" value="1"/>
</dbReference>
<dbReference type="GO" id="GO:0046475">
    <property type="term" value="P:glycerophospholipid catabolic process"/>
    <property type="evidence" value="ECO:0007669"/>
    <property type="project" value="TreeGrafter"/>
</dbReference>
<dbReference type="InterPro" id="IPR002110">
    <property type="entry name" value="Ankyrin_rpt"/>
</dbReference>
<dbReference type="Gene3D" id="1.25.40.20">
    <property type="entry name" value="Ankyrin repeat-containing domain"/>
    <property type="match status" value="1"/>
</dbReference>
<dbReference type="PANTHER" id="PTHR22958">
    <property type="entry name" value="GLYCEROPHOSPHORYL DIESTER PHOSPHODIESTERASE"/>
    <property type="match status" value="1"/>
</dbReference>
<dbReference type="GO" id="GO:0047389">
    <property type="term" value="F:glycerophosphocholine phosphodiesterase activity"/>
    <property type="evidence" value="ECO:0007669"/>
    <property type="project" value="TreeGrafter"/>
</dbReference>
<dbReference type="InterPro" id="IPR057506">
    <property type="entry name" value="C2_GPCPD1"/>
</dbReference>
<dbReference type="Pfam" id="PF03105">
    <property type="entry name" value="SPX"/>
    <property type="match status" value="1"/>
</dbReference>
<evidence type="ECO:0000256" key="4">
    <source>
        <dbReference type="PROSITE-ProRule" id="PRU00023"/>
    </source>
</evidence>
<evidence type="ECO:0000256" key="2">
    <source>
        <dbReference type="ARBA" id="ARBA00022801"/>
    </source>
</evidence>
<dbReference type="PROSITE" id="PS51704">
    <property type="entry name" value="GP_PDE"/>
    <property type="match status" value="1"/>
</dbReference>
<feature type="domain" description="GP-PDE" evidence="6">
    <location>
        <begin position="827"/>
        <end position="1145"/>
    </location>
</feature>
<proteinExistence type="predicted"/>
<evidence type="ECO:0000259" key="6">
    <source>
        <dbReference type="PROSITE" id="PS51704"/>
    </source>
</evidence>
<evidence type="ECO:0000313" key="8">
    <source>
        <dbReference type="Proteomes" id="UP001219355"/>
    </source>
</evidence>
<dbReference type="Pfam" id="PF12796">
    <property type="entry name" value="Ank_2"/>
    <property type="match status" value="3"/>
</dbReference>
<evidence type="ECO:0000259" key="5">
    <source>
        <dbReference type="PROSITE" id="PS51382"/>
    </source>
</evidence>
<feature type="repeat" description="ANK" evidence="4">
    <location>
        <begin position="440"/>
        <end position="462"/>
    </location>
</feature>
<reference evidence="7" key="1">
    <citation type="submission" date="2023-03" db="EMBL/GenBank/DDBJ databases">
        <title>Emydomyces testavorans Genome Sequence.</title>
        <authorList>
            <person name="Hoyer L."/>
        </authorList>
    </citation>
    <scope>NUCLEOTIDE SEQUENCE</scope>
    <source>
        <strain evidence="7">16-2883</strain>
    </source>
</reference>
<evidence type="ECO:0000313" key="7">
    <source>
        <dbReference type="EMBL" id="WEW55574.1"/>
    </source>
</evidence>
<name>A0AAF0II76_9EURO</name>
<keyword evidence="2" id="KW-0378">Hydrolase</keyword>
<dbReference type="InterPro" id="IPR030395">
    <property type="entry name" value="GP_PDE_dom"/>
</dbReference>
<protein>
    <submittedName>
        <fullName evidence="7">Phosphate system positive regulatory protein pho81</fullName>
    </submittedName>
</protein>
<dbReference type="InterPro" id="IPR036770">
    <property type="entry name" value="Ankyrin_rpt-contain_sf"/>
</dbReference>
<dbReference type="SUPFAM" id="SSF51695">
    <property type="entry name" value="PLC-like phosphodiesterases"/>
    <property type="match status" value="1"/>
</dbReference>
<dbReference type="SUPFAM" id="SSF48403">
    <property type="entry name" value="Ankyrin repeat"/>
    <property type="match status" value="1"/>
</dbReference>
<keyword evidence="3 4" id="KW-0040">ANK repeat</keyword>
<sequence length="1145" mass="127950">MAKLHQESEQQLAFLQTNLASAVGPWQGAARALVFPAHVVLVPFDRHCRDSSPIPTVSVARGEPVRREPAPPTYDLLLKTSCRYTAPVVSFFRGRAVVFSSWWSSISDANSNGVRCCRKFGKHIQRRQLDLPEYAASFFNYKALKKLIKQLSATPTIPAQGAGLPASEILDPQAALRANKEVFFFRLEREIEKVNVFYLQKEAEFSLRLKTLLDKQRVVQSKRSVSNSKTPANFVTLFEGFQQFDGDLNKLQQFVEVNETAVSKILKKWDKTSKSRTKELYLQRAVEVQPCFNRDVLRDLSDRATTARLELEAWAEGENIQFDTSQAVERSTVIPEEDDADLHALHTASTGNLATLRDWVTKLLSSQEASSRITRIFLVAINDFSDEVLTLLLDTGLVDMHAEDDINERNCLHEAAISGREFVLRAALERGVNVSHADVHGRIPLHYACMHGRVEMVQALVDAAPPTVDFMDHDNFTPLIHSIIRDQLSCVERLLSHNARINPSSESDHIPLNLACQHGSLPIIRMLLERNAKLLPDAEGLYPQHLVARSCRAPEVILLLKDHGADLDQKDKLYQWTPLFHAASEGCVDCLRTLLDSGVDADALDEKGLPAMYYAVWEGHLECMILLWSIRAGSSFSQGSLDSLDGPNFRDAGSMTSPALVERAGPGALEGDGIPDLSLPPPIIPLRRYGHNFLDNKTFLQICFEPAPSEPIVFYQAGRYAAARLAISSKMSDLIPRNIMLPFQEDSRVISFQIDGLDNFALEFEIFPTFGSKVIAKTVALPDLFTAGNRSSGTCCLPLFDPRLRPIGEMKFSFQVIKPYYGEPLEITHFATYWKATGALDSDHNGQITGSSLSGDYVQLFIQLTRDNIPILYPKFTVNHHGIEIPVCQLTYDQFKTVGHERHVQEQSSELSLFRSLEAMSIDDLAHAHRLLAASFLSLREVLAHLPTNIHVNLCILYPCTTDEKELGLGLQTDMNVFADSILTEVFNHARFSKERDPYFMRSVVFTSYNPNICIALNWKQPNYPVLLCNDLGQIRNLTRETTSQPLICCSGRASMSIKEAARIAQSNNFMGLMCRSSLLNVMPALVESIKEQGLVLVADKSDETGERNRSAAPVGSDWAYRMPTGVNGVMRGNGVLRFNDTIDM</sequence>
<dbReference type="Pfam" id="PF25329">
    <property type="entry name" value="C2_GDE1"/>
    <property type="match status" value="1"/>
</dbReference>
<dbReference type="InterPro" id="IPR017946">
    <property type="entry name" value="PLC-like_Pdiesterase_TIM-brl"/>
</dbReference>
<feature type="repeat" description="ANK" evidence="4">
    <location>
        <begin position="539"/>
        <end position="572"/>
    </location>
</feature>
<evidence type="ECO:0000256" key="1">
    <source>
        <dbReference type="ARBA" id="ARBA00022737"/>
    </source>
</evidence>